<dbReference type="SUPFAM" id="SSF46689">
    <property type="entry name" value="Homeodomain-like"/>
    <property type="match status" value="1"/>
</dbReference>
<dbReference type="PROSITE" id="PS50977">
    <property type="entry name" value="HTH_TETR_2"/>
    <property type="match status" value="1"/>
</dbReference>
<dbReference type="InterPro" id="IPR004111">
    <property type="entry name" value="Repressor_TetR_C"/>
</dbReference>
<dbReference type="Proteomes" id="UP001165135">
    <property type="component" value="Unassembled WGS sequence"/>
</dbReference>
<dbReference type="EMBL" id="BSTJ01000001">
    <property type="protein sequence ID" value="GLY72900.1"/>
    <property type="molecule type" value="Genomic_DNA"/>
</dbReference>
<evidence type="ECO:0000259" key="6">
    <source>
        <dbReference type="PROSITE" id="PS50977"/>
    </source>
</evidence>
<dbReference type="InterPro" id="IPR003012">
    <property type="entry name" value="Tet_transcr_reg_TetR"/>
</dbReference>
<dbReference type="GO" id="GO:0003700">
    <property type="term" value="F:DNA-binding transcription factor activity"/>
    <property type="evidence" value="ECO:0007669"/>
    <property type="project" value="TreeGrafter"/>
</dbReference>
<dbReference type="PRINTS" id="PR00455">
    <property type="entry name" value="HTHTETR"/>
</dbReference>
<dbReference type="InterPro" id="IPR001647">
    <property type="entry name" value="HTH_TetR"/>
</dbReference>
<evidence type="ECO:0000313" key="7">
    <source>
        <dbReference type="EMBL" id="GLY72900.1"/>
    </source>
</evidence>
<organism evidence="7 8">
    <name type="scientific">Actinoallomurus iriomotensis</name>
    <dbReference type="NCBI Taxonomy" id="478107"/>
    <lineage>
        <taxon>Bacteria</taxon>
        <taxon>Bacillati</taxon>
        <taxon>Actinomycetota</taxon>
        <taxon>Actinomycetes</taxon>
        <taxon>Streptosporangiales</taxon>
        <taxon>Thermomonosporaceae</taxon>
        <taxon>Actinoallomurus</taxon>
    </lineage>
</organism>
<feature type="DNA-binding region" description="H-T-H motif" evidence="5">
    <location>
        <begin position="25"/>
        <end position="44"/>
    </location>
</feature>
<keyword evidence="2" id="KW-0805">Transcription regulation</keyword>
<dbReference type="AlphaFoldDB" id="A0A9W6RDY5"/>
<dbReference type="GO" id="GO:0000976">
    <property type="term" value="F:transcription cis-regulatory region binding"/>
    <property type="evidence" value="ECO:0007669"/>
    <property type="project" value="TreeGrafter"/>
</dbReference>
<proteinExistence type="predicted"/>
<evidence type="ECO:0000256" key="5">
    <source>
        <dbReference type="PROSITE-ProRule" id="PRU00335"/>
    </source>
</evidence>
<keyword evidence="3 5" id="KW-0238">DNA-binding</keyword>
<name>A0A9W6RDY5_9ACTN</name>
<comment type="caution">
    <text evidence="7">The sequence shown here is derived from an EMBL/GenBank/DDBJ whole genome shotgun (WGS) entry which is preliminary data.</text>
</comment>
<dbReference type="InterPro" id="IPR009057">
    <property type="entry name" value="Homeodomain-like_sf"/>
</dbReference>
<evidence type="ECO:0000313" key="8">
    <source>
        <dbReference type="Proteomes" id="UP001165135"/>
    </source>
</evidence>
<keyword evidence="1" id="KW-0678">Repressor</keyword>
<dbReference type="Pfam" id="PF02909">
    <property type="entry name" value="TetR_C_1"/>
    <property type="match status" value="1"/>
</dbReference>
<keyword evidence="4" id="KW-0804">Transcription</keyword>
<dbReference type="InterPro" id="IPR036271">
    <property type="entry name" value="Tet_transcr_reg_TetR-rel_C_sf"/>
</dbReference>
<dbReference type="PANTHER" id="PTHR30055:SF151">
    <property type="entry name" value="TRANSCRIPTIONAL REGULATORY PROTEIN"/>
    <property type="match status" value="1"/>
</dbReference>
<dbReference type="GO" id="GO:0046677">
    <property type="term" value="P:response to antibiotic"/>
    <property type="evidence" value="ECO:0007669"/>
    <property type="project" value="InterPro"/>
</dbReference>
<evidence type="ECO:0000256" key="2">
    <source>
        <dbReference type="ARBA" id="ARBA00023015"/>
    </source>
</evidence>
<dbReference type="RefSeq" id="WP_285618093.1">
    <property type="nucleotide sequence ID" value="NZ_BSTJ01000001.1"/>
</dbReference>
<feature type="domain" description="HTH tetR-type" evidence="6">
    <location>
        <begin position="2"/>
        <end position="62"/>
    </location>
</feature>
<dbReference type="PRINTS" id="PR00400">
    <property type="entry name" value="TETREPRESSOR"/>
</dbReference>
<dbReference type="Pfam" id="PF00440">
    <property type="entry name" value="TetR_N"/>
    <property type="match status" value="1"/>
</dbReference>
<dbReference type="Gene3D" id="1.10.10.60">
    <property type="entry name" value="Homeodomain-like"/>
    <property type="match status" value="1"/>
</dbReference>
<reference evidence="7" key="1">
    <citation type="submission" date="2023-03" db="EMBL/GenBank/DDBJ databases">
        <title>Actinoallomurus iriomotensis NBRC 103681.</title>
        <authorList>
            <person name="Ichikawa N."/>
            <person name="Sato H."/>
            <person name="Tonouchi N."/>
        </authorList>
    </citation>
    <scope>NUCLEOTIDE SEQUENCE</scope>
    <source>
        <strain evidence="7">NBRC 103681</strain>
    </source>
</reference>
<evidence type="ECO:0000256" key="1">
    <source>
        <dbReference type="ARBA" id="ARBA00022491"/>
    </source>
</evidence>
<dbReference type="Gene3D" id="1.10.357.10">
    <property type="entry name" value="Tetracycline Repressor, domain 2"/>
    <property type="match status" value="1"/>
</dbReference>
<evidence type="ECO:0000256" key="3">
    <source>
        <dbReference type="ARBA" id="ARBA00023125"/>
    </source>
</evidence>
<evidence type="ECO:0000256" key="4">
    <source>
        <dbReference type="ARBA" id="ARBA00023163"/>
    </source>
</evidence>
<dbReference type="PANTHER" id="PTHR30055">
    <property type="entry name" value="HTH-TYPE TRANSCRIPTIONAL REGULATOR RUTR"/>
    <property type="match status" value="1"/>
</dbReference>
<dbReference type="SUPFAM" id="SSF48498">
    <property type="entry name" value="Tetracyclin repressor-like, C-terminal domain"/>
    <property type="match status" value="1"/>
</dbReference>
<sequence length="209" mass="22738">MRLTRDHVLTAALDLLDEVGLDGLTMRRLATALGVKNGATYWHFPSKQALLEAMAEAMLAGLTEDLDTRPPWHERAAELARRLRRALLSRRDGAHVFSGVFFPLPNALAYGETMAGLLREAGLSGRDALWAVDTLNYFVVGHVIEEQLAAGLPDGGAEATERLTAALDPVRHPNLVAAADDLTAPHPEQHFEHGLRLILDGVRLTAGCR</sequence>
<dbReference type="InterPro" id="IPR050109">
    <property type="entry name" value="HTH-type_TetR-like_transc_reg"/>
</dbReference>
<accession>A0A9W6RDY5</accession>
<gene>
    <name evidence="7" type="ORF">Airi01_011670</name>
</gene>
<dbReference type="GO" id="GO:0045892">
    <property type="term" value="P:negative regulation of DNA-templated transcription"/>
    <property type="evidence" value="ECO:0007669"/>
    <property type="project" value="InterPro"/>
</dbReference>
<protein>
    <submittedName>
        <fullName evidence="7">TetR family transcriptional regulator</fullName>
    </submittedName>
</protein>